<evidence type="ECO:0000256" key="2">
    <source>
        <dbReference type="ARBA" id="ARBA00022737"/>
    </source>
</evidence>
<feature type="repeat" description="NHL" evidence="4">
    <location>
        <begin position="168"/>
        <end position="200"/>
    </location>
</feature>
<feature type="repeat" description="NHL" evidence="4">
    <location>
        <begin position="131"/>
        <end position="159"/>
    </location>
</feature>
<keyword evidence="1 5" id="KW-0732">Signal</keyword>
<dbReference type="PANTHER" id="PTHR10680">
    <property type="entry name" value="PEPTIDYL-GLYCINE ALPHA-AMIDATING MONOOXYGENASE"/>
    <property type="match status" value="1"/>
</dbReference>
<keyword evidence="2" id="KW-0677">Repeat</keyword>
<dbReference type="EMBL" id="JAHCVK010000010">
    <property type="protein sequence ID" value="MBT0654433.1"/>
    <property type="molecule type" value="Genomic_DNA"/>
</dbReference>
<feature type="repeat" description="NHL" evidence="4">
    <location>
        <begin position="212"/>
        <end position="246"/>
    </location>
</feature>
<dbReference type="PROSITE" id="PS51257">
    <property type="entry name" value="PROKAR_LIPOPROTEIN"/>
    <property type="match status" value="1"/>
</dbReference>
<evidence type="ECO:0000256" key="3">
    <source>
        <dbReference type="ARBA" id="ARBA00023180"/>
    </source>
</evidence>
<dbReference type="PANTHER" id="PTHR10680:SF28">
    <property type="entry name" value="SMP-30_GLUCONOLACTONASE_LRE-LIKE REGION DOMAIN-CONTAINING PROTEIN"/>
    <property type="match status" value="1"/>
</dbReference>
<evidence type="ECO:0000256" key="4">
    <source>
        <dbReference type="PROSITE-ProRule" id="PRU00504"/>
    </source>
</evidence>
<protein>
    <submittedName>
        <fullName evidence="6">6-bladed beta-propeller</fullName>
    </submittedName>
</protein>
<evidence type="ECO:0000313" key="7">
    <source>
        <dbReference type="Proteomes" id="UP000756860"/>
    </source>
</evidence>
<feature type="chain" id="PRO_5046898155" evidence="5">
    <location>
        <begin position="26"/>
        <end position="346"/>
    </location>
</feature>
<dbReference type="Pfam" id="PF17170">
    <property type="entry name" value="DUF5128"/>
    <property type="match status" value="1"/>
</dbReference>
<evidence type="ECO:0000256" key="5">
    <source>
        <dbReference type="SAM" id="SignalP"/>
    </source>
</evidence>
<dbReference type="Proteomes" id="UP000756860">
    <property type="component" value="Unassembled WGS sequence"/>
</dbReference>
<keyword evidence="7" id="KW-1185">Reference proteome</keyword>
<feature type="signal peptide" evidence="5">
    <location>
        <begin position="1"/>
        <end position="25"/>
    </location>
</feature>
<keyword evidence="3" id="KW-0325">Glycoprotein</keyword>
<sequence>MRRVYLLVKLSICSLALLLAACATAEPLAWRDAAINLAWPPPPNPPRISFLRDVKGPDDVIPEKGNIARFMEFVTGDDTTKTALNTPYGVASNGNSVIYVTDIAAGIVHRYDLAKRTVDYILQAGEEPLIRPGGVAVDRDGNVYISDAGNAKVFKFDKNGTFIHELAGQFQRPAGIAINSRGEKFVVDVLAHKLKVFDVHDTFVRDFPQDDTREQLNLPSNVAIDRKDDVYVTDSMNFMVKVFSHSGSYKYSIGEIGDAPGSFARPKGVAVDRDNHVYIVDASHGNFQIFNQDGKLLLFVGRNGTGPGEFSLPSGIFIDASGRIFVADTYNHRIQIFQYISEGGPQ</sequence>
<dbReference type="SUPFAM" id="SSF101898">
    <property type="entry name" value="NHL repeat"/>
    <property type="match status" value="1"/>
</dbReference>
<feature type="repeat" description="NHL" evidence="4">
    <location>
        <begin position="250"/>
        <end position="293"/>
    </location>
</feature>
<dbReference type="InterPro" id="IPR001258">
    <property type="entry name" value="NHL_repeat"/>
</dbReference>
<dbReference type="Gene3D" id="2.120.10.30">
    <property type="entry name" value="TolB, C-terminal domain"/>
    <property type="match status" value="3"/>
</dbReference>
<dbReference type="InterPro" id="IPR011042">
    <property type="entry name" value="6-blade_b-propeller_TolB-like"/>
</dbReference>
<accession>A0ABS5SGE5</accession>
<comment type="caution">
    <text evidence="6">The sequence shown here is derived from an EMBL/GenBank/DDBJ whole genome shotgun (WGS) entry which is preliminary data.</text>
</comment>
<gene>
    <name evidence="6" type="ORF">KI810_15380</name>
</gene>
<organism evidence="6 7">
    <name type="scientific">Geomobilimonas luticola</name>
    <dbReference type="NCBI Taxonomy" id="1114878"/>
    <lineage>
        <taxon>Bacteria</taxon>
        <taxon>Pseudomonadati</taxon>
        <taxon>Thermodesulfobacteriota</taxon>
        <taxon>Desulfuromonadia</taxon>
        <taxon>Geobacterales</taxon>
        <taxon>Geobacteraceae</taxon>
        <taxon>Geomobilimonas</taxon>
    </lineage>
</organism>
<evidence type="ECO:0000256" key="1">
    <source>
        <dbReference type="ARBA" id="ARBA00022729"/>
    </source>
</evidence>
<reference evidence="6 7" key="1">
    <citation type="submission" date="2021-05" db="EMBL/GenBank/DDBJ databases">
        <title>The draft genome of Geobacter luticola JCM 17780.</title>
        <authorList>
            <person name="Xu Z."/>
            <person name="Masuda Y."/>
            <person name="Itoh H."/>
            <person name="Senoo K."/>
        </authorList>
    </citation>
    <scope>NUCLEOTIDE SEQUENCE [LARGE SCALE GENOMIC DNA]</scope>
    <source>
        <strain evidence="6 7">JCM 17780</strain>
    </source>
</reference>
<name>A0ABS5SGE5_9BACT</name>
<proteinExistence type="predicted"/>
<dbReference type="Pfam" id="PF01436">
    <property type="entry name" value="NHL"/>
    <property type="match status" value="1"/>
</dbReference>
<evidence type="ECO:0000313" key="6">
    <source>
        <dbReference type="EMBL" id="MBT0654433.1"/>
    </source>
</evidence>
<dbReference type="PROSITE" id="PS51125">
    <property type="entry name" value="NHL"/>
    <property type="match status" value="5"/>
</dbReference>
<dbReference type="CDD" id="cd14962">
    <property type="entry name" value="NHL_like_6"/>
    <property type="match status" value="1"/>
</dbReference>
<feature type="repeat" description="NHL" evidence="4">
    <location>
        <begin position="297"/>
        <end position="340"/>
    </location>
</feature>